<evidence type="ECO:0000256" key="1">
    <source>
        <dbReference type="ARBA" id="ARBA00022741"/>
    </source>
</evidence>
<dbReference type="PANTHER" id="PTHR30258">
    <property type="entry name" value="TYPE II SECRETION SYSTEM PROTEIN GSPE-RELATED"/>
    <property type="match status" value="1"/>
</dbReference>
<dbReference type="EMBL" id="VSSQ01079697">
    <property type="protein sequence ID" value="MPN29138.1"/>
    <property type="molecule type" value="Genomic_DNA"/>
</dbReference>
<evidence type="ECO:0000256" key="2">
    <source>
        <dbReference type="ARBA" id="ARBA00022840"/>
    </source>
</evidence>
<dbReference type="InterPro" id="IPR001482">
    <property type="entry name" value="T2SS/T4SS_dom"/>
</dbReference>
<evidence type="ECO:0000313" key="4">
    <source>
        <dbReference type="EMBL" id="MPN29138.1"/>
    </source>
</evidence>
<keyword evidence="1" id="KW-0547">Nucleotide-binding</keyword>
<name>A0A645GQG0_9ZZZZ</name>
<dbReference type="GO" id="GO:0015628">
    <property type="term" value="P:protein secretion by the type II secretion system"/>
    <property type="evidence" value="ECO:0007669"/>
    <property type="project" value="TreeGrafter"/>
</dbReference>
<dbReference type="Gene3D" id="3.40.50.300">
    <property type="entry name" value="P-loop containing nucleotide triphosphate hydrolases"/>
    <property type="match status" value="1"/>
</dbReference>
<sequence length="131" mass="14764">MGIPSYLVANSLTGLVAQRLVRKVCPDCAETYEANSDELKMLGAETARLKKPLGCTKCNHTGYRGRMAVHEVVVIDRALRRMIAQEVEIEDIEKYVRDNMGFKDIHESARDLVLSGITTIEEFNKVAKYMD</sequence>
<feature type="domain" description="Bacterial type II secretion system protein E" evidence="3">
    <location>
        <begin position="1"/>
        <end position="124"/>
    </location>
</feature>
<gene>
    <name evidence="4" type="primary">epsE_12</name>
    <name evidence="4" type="ORF">SDC9_176589</name>
</gene>
<organism evidence="4">
    <name type="scientific">bioreactor metagenome</name>
    <dbReference type="NCBI Taxonomy" id="1076179"/>
    <lineage>
        <taxon>unclassified sequences</taxon>
        <taxon>metagenomes</taxon>
        <taxon>ecological metagenomes</taxon>
    </lineage>
</organism>
<dbReference type="GO" id="GO:0005524">
    <property type="term" value="F:ATP binding"/>
    <property type="evidence" value="ECO:0007669"/>
    <property type="project" value="UniProtKB-KW"/>
</dbReference>
<keyword evidence="2" id="KW-0067">ATP-binding</keyword>
<dbReference type="GO" id="GO:0005886">
    <property type="term" value="C:plasma membrane"/>
    <property type="evidence" value="ECO:0007669"/>
    <property type="project" value="TreeGrafter"/>
</dbReference>
<reference evidence="4" key="1">
    <citation type="submission" date="2019-08" db="EMBL/GenBank/DDBJ databases">
        <authorList>
            <person name="Kucharzyk K."/>
            <person name="Murdoch R.W."/>
            <person name="Higgins S."/>
            <person name="Loffler F."/>
        </authorList>
    </citation>
    <scope>NUCLEOTIDE SEQUENCE</scope>
</reference>
<dbReference type="Pfam" id="PF00437">
    <property type="entry name" value="T2SSE"/>
    <property type="match status" value="1"/>
</dbReference>
<dbReference type="SUPFAM" id="SSF52540">
    <property type="entry name" value="P-loop containing nucleoside triphosphate hydrolases"/>
    <property type="match status" value="1"/>
</dbReference>
<protein>
    <submittedName>
        <fullName evidence="4">Type II secretion system protein E</fullName>
    </submittedName>
</protein>
<dbReference type="GO" id="GO:0015627">
    <property type="term" value="C:type II protein secretion system complex"/>
    <property type="evidence" value="ECO:0007669"/>
    <property type="project" value="TreeGrafter"/>
</dbReference>
<dbReference type="GO" id="GO:0016887">
    <property type="term" value="F:ATP hydrolysis activity"/>
    <property type="evidence" value="ECO:0007669"/>
    <property type="project" value="TreeGrafter"/>
</dbReference>
<dbReference type="InterPro" id="IPR027417">
    <property type="entry name" value="P-loop_NTPase"/>
</dbReference>
<dbReference type="PANTHER" id="PTHR30258:SF27">
    <property type="entry name" value="BACTERIOPHAGE ADSORPTION PROTEIN B-RELATED"/>
    <property type="match status" value="1"/>
</dbReference>
<evidence type="ECO:0000259" key="3">
    <source>
        <dbReference type="Pfam" id="PF00437"/>
    </source>
</evidence>
<accession>A0A645GQG0</accession>
<proteinExistence type="predicted"/>
<comment type="caution">
    <text evidence="4">The sequence shown here is derived from an EMBL/GenBank/DDBJ whole genome shotgun (WGS) entry which is preliminary data.</text>
</comment>
<dbReference type="AlphaFoldDB" id="A0A645GQG0"/>